<feature type="transmembrane region" description="Helical" evidence="1">
    <location>
        <begin position="320"/>
        <end position="339"/>
    </location>
</feature>
<dbReference type="Proteomes" id="UP001301769">
    <property type="component" value="Unassembled WGS sequence"/>
</dbReference>
<evidence type="ECO:0000313" key="2">
    <source>
        <dbReference type="EMBL" id="KAK4208111.1"/>
    </source>
</evidence>
<organism evidence="2 3">
    <name type="scientific">Rhypophila decipiens</name>
    <dbReference type="NCBI Taxonomy" id="261697"/>
    <lineage>
        <taxon>Eukaryota</taxon>
        <taxon>Fungi</taxon>
        <taxon>Dikarya</taxon>
        <taxon>Ascomycota</taxon>
        <taxon>Pezizomycotina</taxon>
        <taxon>Sordariomycetes</taxon>
        <taxon>Sordariomycetidae</taxon>
        <taxon>Sordariales</taxon>
        <taxon>Naviculisporaceae</taxon>
        <taxon>Rhypophila</taxon>
    </lineage>
</organism>
<evidence type="ECO:0000313" key="3">
    <source>
        <dbReference type="Proteomes" id="UP001301769"/>
    </source>
</evidence>
<keyword evidence="1" id="KW-1133">Transmembrane helix</keyword>
<keyword evidence="3" id="KW-1185">Reference proteome</keyword>
<feature type="transmembrane region" description="Helical" evidence="1">
    <location>
        <begin position="152"/>
        <end position="171"/>
    </location>
</feature>
<keyword evidence="1" id="KW-0472">Membrane</keyword>
<feature type="transmembrane region" description="Helical" evidence="1">
    <location>
        <begin position="89"/>
        <end position="114"/>
    </location>
</feature>
<protein>
    <submittedName>
        <fullName evidence="2">Uncharacterized protein</fullName>
    </submittedName>
</protein>
<keyword evidence="1" id="KW-0812">Transmembrane</keyword>
<proteinExistence type="predicted"/>
<comment type="caution">
    <text evidence="2">The sequence shown here is derived from an EMBL/GenBank/DDBJ whole genome shotgun (WGS) entry which is preliminary data.</text>
</comment>
<evidence type="ECO:0000256" key="1">
    <source>
        <dbReference type="SAM" id="Phobius"/>
    </source>
</evidence>
<feature type="transmembrane region" description="Helical" evidence="1">
    <location>
        <begin position="276"/>
        <end position="300"/>
    </location>
</feature>
<feature type="transmembrane region" description="Helical" evidence="1">
    <location>
        <begin position="48"/>
        <end position="69"/>
    </location>
</feature>
<gene>
    <name evidence="2" type="ORF">QBC37DRAFT_453800</name>
</gene>
<sequence>METIFEYQATLATRGVLQHIRNMTLPWAYAFRYGPRPGSRRPLSRHHIHLIVALIALAVLILTYLWYSILAPAHSKPLRLLGQRSGNQVAAADVYGLGVRVGLYTQTIGMLIAAASFHTGGIKLAGSAIMIAYLACWTQLARAGEFSPCEAWLIGTLVGTTAVSGQVVSLIPDSSIVGTFLLLVASVWALATNIWFWSTLYARLPPLGTRGVVWFFTEVQINGWFRVFMLVLLSIGALFLIAGTTGAVIAMRKSMEHGVREVTEEQLMEEIEEWKVGVWLSAVGGLVTLIFTIASAEMIIRYNALQPERSLSTPGQAIPFAIGIITLVDGIISFLIMLLNDELD</sequence>
<feature type="transmembrane region" description="Helical" evidence="1">
    <location>
        <begin position="224"/>
        <end position="250"/>
    </location>
</feature>
<reference evidence="2" key="1">
    <citation type="journal article" date="2023" name="Mol. Phylogenet. Evol.">
        <title>Genome-scale phylogeny and comparative genomics of the fungal order Sordariales.</title>
        <authorList>
            <person name="Hensen N."/>
            <person name="Bonometti L."/>
            <person name="Westerberg I."/>
            <person name="Brannstrom I.O."/>
            <person name="Guillou S."/>
            <person name="Cros-Aarteil S."/>
            <person name="Calhoun S."/>
            <person name="Haridas S."/>
            <person name="Kuo A."/>
            <person name="Mondo S."/>
            <person name="Pangilinan J."/>
            <person name="Riley R."/>
            <person name="LaButti K."/>
            <person name="Andreopoulos B."/>
            <person name="Lipzen A."/>
            <person name="Chen C."/>
            <person name="Yan M."/>
            <person name="Daum C."/>
            <person name="Ng V."/>
            <person name="Clum A."/>
            <person name="Steindorff A."/>
            <person name="Ohm R.A."/>
            <person name="Martin F."/>
            <person name="Silar P."/>
            <person name="Natvig D.O."/>
            <person name="Lalanne C."/>
            <person name="Gautier V."/>
            <person name="Ament-Velasquez S.L."/>
            <person name="Kruys A."/>
            <person name="Hutchinson M.I."/>
            <person name="Powell A.J."/>
            <person name="Barry K."/>
            <person name="Miller A.N."/>
            <person name="Grigoriev I.V."/>
            <person name="Debuchy R."/>
            <person name="Gladieux P."/>
            <person name="Hiltunen Thoren M."/>
            <person name="Johannesson H."/>
        </authorList>
    </citation>
    <scope>NUCLEOTIDE SEQUENCE</scope>
    <source>
        <strain evidence="2">PSN293</strain>
    </source>
</reference>
<accession>A0AAN6XYM7</accession>
<feature type="transmembrane region" description="Helical" evidence="1">
    <location>
        <begin position="180"/>
        <end position="204"/>
    </location>
</feature>
<name>A0AAN6XYM7_9PEZI</name>
<reference evidence="2" key="2">
    <citation type="submission" date="2023-05" db="EMBL/GenBank/DDBJ databases">
        <authorList>
            <consortium name="Lawrence Berkeley National Laboratory"/>
            <person name="Steindorff A."/>
            <person name="Hensen N."/>
            <person name="Bonometti L."/>
            <person name="Westerberg I."/>
            <person name="Brannstrom I.O."/>
            <person name="Guillou S."/>
            <person name="Cros-Aarteil S."/>
            <person name="Calhoun S."/>
            <person name="Haridas S."/>
            <person name="Kuo A."/>
            <person name="Mondo S."/>
            <person name="Pangilinan J."/>
            <person name="Riley R."/>
            <person name="Labutti K."/>
            <person name="Andreopoulos B."/>
            <person name="Lipzen A."/>
            <person name="Chen C."/>
            <person name="Yanf M."/>
            <person name="Daum C."/>
            <person name="Ng V."/>
            <person name="Clum A."/>
            <person name="Ohm R."/>
            <person name="Martin F."/>
            <person name="Silar P."/>
            <person name="Natvig D."/>
            <person name="Lalanne C."/>
            <person name="Gautier V."/>
            <person name="Ament-Velasquez S.L."/>
            <person name="Kruys A."/>
            <person name="Hutchinson M.I."/>
            <person name="Powell A.J."/>
            <person name="Barry K."/>
            <person name="Miller A.N."/>
            <person name="Grigoriev I.V."/>
            <person name="Debuchy R."/>
            <person name="Gladieux P."/>
            <person name="Thoren M.H."/>
            <person name="Johannesson H."/>
        </authorList>
    </citation>
    <scope>NUCLEOTIDE SEQUENCE</scope>
    <source>
        <strain evidence="2">PSN293</strain>
    </source>
</reference>
<dbReference type="EMBL" id="MU858257">
    <property type="protein sequence ID" value="KAK4208111.1"/>
    <property type="molecule type" value="Genomic_DNA"/>
</dbReference>
<dbReference type="AlphaFoldDB" id="A0AAN6XYM7"/>
<feature type="transmembrane region" description="Helical" evidence="1">
    <location>
        <begin position="121"/>
        <end position="140"/>
    </location>
</feature>